<gene>
    <name evidence="1" type="ORF">F4820DRAFT_29048</name>
</gene>
<reference evidence="1 2" key="1">
    <citation type="journal article" date="2022" name="New Phytol.">
        <title>Ecological generalism drives hyperdiversity of secondary metabolite gene clusters in xylarialean endophytes.</title>
        <authorList>
            <person name="Franco M.E.E."/>
            <person name="Wisecaver J.H."/>
            <person name="Arnold A.E."/>
            <person name="Ju Y.M."/>
            <person name="Slot J.C."/>
            <person name="Ahrendt S."/>
            <person name="Moore L.P."/>
            <person name="Eastman K.E."/>
            <person name="Scott K."/>
            <person name="Konkel Z."/>
            <person name="Mondo S.J."/>
            <person name="Kuo A."/>
            <person name="Hayes R.D."/>
            <person name="Haridas S."/>
            <person name="Andreopoulos B."/>
            <person name="Riley R."/>
            <person name="LaButti K."/>
            <person name="Pangilinan J."/>
            <person name="Lipzen A."/>
            <person name="Amirebrahimi M."/>
            <person name="Yan J."/>
            <person name="Adam C."/>
            <person name="Keymanesh K."/>
            <person name="Ng V."/>
            <person name="Louie K."/>
            <person name="Northen T."/>
            <person name="Drula E."/>
            <person name="Henrissat B."/>
            <person name="Hsieh H.M."/>
            <person name="Youens-Clark K."/>
            <person name="Lutzoni F."/>
            <person name="Miadlikowska J."/>
            <person name="Eastwood D.C."/>
            <person name="Hamelin R.C."/>
            <person name="Grigoriev I.V."/>
            <person name="U'Ren J.M."/>
        </authorList>
    </citation>
    <scope>NUCLEOTIDE SEQUENCE [LARGE SCALE GENOMIC DNA]</scope>
    <source>
        <strain evidence="1 2">CBS 119005</strain>
    </source>
</reference>
<evidence type="ECO:0000313" key="2">
    <source>
        <dbReference type="Proteomes" id="UP001497700"/>
    </source>
</evidence>
<keyword evidence="2" id="KW-1185">Reference proteome</keyword>
<proteinExistence type="predicted"/>
<dbReference type="EMBL" id="MU393431">
    <property type="protein sequence ID" value="KAI4869327.1"/>
    <property type="molecule type" value="Genomic_DNA"/>
</dbReference>
<accession>A0ACB9ZD81</accession>
<protein>
    <submittedName>
        <fullName evidence="1">Uncharacterized protein</fullName>
    </submittedName>
</protein>
<comment type="caution">
    <text evidence="1">The sequence shown here is derived from an EMBL/GenBank/DDBJ whole genome shotgun (WGS) entry which is preliminary data.</text>
</comment>
<dbReference type="Proteomes" id="UP001497700">
    <property type="component" value="Unassembled WGS sequence"/>
</dbReference>
<evidence type="ECO:0000313" key="1">
    <source>
        <dbReference type="EMBL" id="KAI4869327.1"/>
    </source>
</evidence>
<name>A0ACB9ZD81_9PEZI</name>
<organism evidence="1 2">
    <name type="scientific">Hypoxylon rubiginosum</name>
    <dbReference type="NCBI Taxonomy" id="110542"/>
    <lineage>
        <taxon>Eukaryota</taxon>
        <taxon>Fungi</taxon>
        <taxon>Dikarya</taxon>
        <taxon>Ascomycota</taxon>
        <taxon>Pezizomycotina</taxon>
        <taxon>Sordariomycetes</taxon>
        <taxon>Xylariomycetidae</taxon>
        <taxon>Xylariales</taxon>
        <taxon>Hypoxylaceae</taxon>
        <taxon>Hypoxylon</taxon>
    </lineage>
</organism>
<sequence length="159" mass="17761">MSKAVSFIGLFQPLVINFFSLFRLLISLCHCTRTIPGPGPAEVAMTPVSTSSDRRRLKPQLDIQPSPALACLGLCESFPPVMHAAAVDVNRMLPHVIIHSCGQWLSAYPAWGVSISHSSRKTKLSRLKRHGRIMIGDRWHYLQDFWLVVRLFQLPTAGS</sequence>